<dbReference type="KEGG" id="mars:A8C75_11170"/>
<evidence type="ECO:0000259" key="3">
    <source>
        <dbReference type="Pfam" id="PF01408"/>
    </source>
</evidence>
<dbReference type="SUPFAM" id="SSF51735">
    <property type="entry name" value="NAD(P)-binding Rossmann-fold domains"/>
    <property type="match status" value="1"/>
</dbReference>
<keyword evidence="6" id="KW-1185">Reference proteome</keyword>
<organism evidence="5 6">
    <name type="scientific">Marinobacterium aestuarii</name>
    <dbReference type="NCBI Taxonomy" id="1821621"/>
    <lineage>
        <taxon>Bacteria</taxon>
        <taxon>Pseudomonadati</taxon>
        <taxon>Pseudomonadota</taxon>
        <taxon>Gammaproteobacteria</taxon>
        <taxon>Oceanospirillales</taxon>
        <taxon>Oceanospirillaceae</taxon>
        <taxon>Marinobacterium</taxon>
    </lineage>
</organism>
<gene>
    <name evidence="5" type="ORF">A8C75_11170</name>
</gene>
<keyword evidence="2" id="KW-0560">Oxidoreductase</keyword>
<feature type="domain" description="GFO/IDH/MocA-like oxidoreductase" evidence="4">
    <location>
        <begin position="133"/>
        <end position="238"/>
    </location>
</feature>
<dbReference type="EMBL" id="CP015839">
    <property type="protein sequence ID" value="ANG62989.1"/>
    <property type="molecule type" value="Genomic_DNA"/>
</dbReference>
<protein>
    <submittedName>
        <fullName evidence="5">Uncharacterized protein</fullName>
    </submittedName>
</protein>
<dbReference type="InterPro" id="IPR036291">
    <property type="entry name" value="NAD(P)-bd_dom_sf"/>
</dbReference>
<sequence>MGSAKIARTQIAPAILEAGYPIQAVASRSLNQAQAFAQSVGAPSSYDSYEALLADNQVDAVYIPLPNHLHVPWAIKAMAAGKHVLCEKPIALNSADLQPLLDAAANFDGTLMEAFMVCHHAQWSAIHQRILPAIGDLRALHAVFSYGLSDETNVRNVPEWGGGGLLDIGCYAVLAGRWCFGAEPVGVQSSIDLDPQFGIDRQTSALLDYGQGRTLSLTVCTQGARYQRLLMLGSKGWAELEIPFNAPNEGVRIRLAPEGGIGAGEVIEIAPQNQYASMVSAFAQQIESGKAWNNLEQSAAVIAVLDQIRANARKG</sequence>
<dbReference type="Gene3D" id="3.30.360.10">
    <property type="entry name" value="Dihydrodipicolinate Reductase, domain 2"/>
    <property type="match status" value="1"/>
</dbReference>
<dbReference type="PANTHER" id="PTHR22604:SF105">
    <property type="entry name" value="TRANS-1,2-DIHYDROBENZENE-1,2-DIOL DEHYDROGENASE"/>
    <property type="match status" value="1"/>
</dbReference>
<evidence type="ECO:0000256" key="2">
    <source>
        <dbReference type="ARBA" id="ARBA00023002"/>
    </source>
</evidence>
<feature type="domain" description="Gfo/Idh/MocA-like oxidoreductase N-terminal" evidence="3">
    <location>
        <begin position="2"/>
        <end position="112"/>
    </location>
</feature>
<proteinExistence type="inferred from homology"/>
<dbReference type="AlphaFoldDB" id="A0A1A9EZN7"/>
<evidence type="ECO:0000313" key="6">
    <source>
        <dbReference type="Proteomes" id="UP000078070"/>
    </source>
</evidence>
<dbReference type="GO" id="GO:0016491">
    <property type="term" value="F:oxidoreductase activity"/>
    <property type="evidence" value="ECO:0007669"/>
    <property type="project" value="UniProtKB-KW"/>
</dbReference>
<dbReference type="Gene3D" id="3.40.50.720">
    <property type="entry name" value="NAD(P)-binding Rossmann-like Domain"/>
    <property type="match status" value="1"/>
</dbReference>
<accession>A0A1A9EZN7</accession>
<dbReference type="PANTHER" id="PTHR22604">
    <property type="entry name" value="OXIDOREDUCTASES"/>
    <property type="match status" value="1"/>
</dbReference>
<dbReference type="SUPFAM" id="SSF55347">
    <property type="entry name" value="Glyceraldehyde-3-phosphate dehydrogenase-like, C-terminal domain"/>
    <property type="match status" value="1"/>
</dbReference>
<reference evidence="5 6" key="2">
    <citation type="journal article" date="2018" name="Int. J. Syst. Evol. Microbiol.">
        <title>Marinobacterium aestuarii sp. nov., a benzene-degrading marine bacterium isolated from estuary sediment.</title>
        <authorList>
            <person name="Bae S.S."/>
            <person name="Jung J."/>
            <person name="Chung D."/>
            <person name="Baek K."/>
        </authorList>
    </citation>
    <scope>NUCLEOTIDE SEQUENCE [LARGE SCALE GENOMIC DNA]</scope>
    <source>
        <strain evidence="5 6">ST58-10</strain>
    </source>
</reference>
<dbReference type="InterPro" id="IPR055170">
    <property type="entry name" value="GFO_IDH_MocA-like_dom"/>
</dbReference>
<comment type="similarity">
    <text evidence="1">Belongs to the Gfo/Idh/MocA family.</text>
</comment>
<dbReference type="InterPro" id="IPR050984">
    <property type="entry name" value="Gfo/Idh/MocA_domain"/>
</dbReference>
<evidence type="ECO:0000256" key="1">
    <source>
        <dbReference type="ARBA" id="ARBA00010928"/>
    </source>
</evidence>
<dbReference type="Proteomes" id="UP000078070">
    <property type="component" value="Chromosome"/>
</dbReference>
<evidence type="ECO:0000313" key="5">
    <source>
        <dbReference type="EMBL" id="ANG62989.1"/>
    </source>
</evidence>
<dbReference type="Pfam" id="PF01408">
    <property type="entry name" value="GFO_IDH_MocA"/>
    <property type="match status" value="1"/>
</dbReference>
<evidence type="ECO:0000259" key="4">
    <source>
        <dbReference type="Pfam" id="PF22725"/>
    </source>
</evidence>
<dbReference type="GO" id="GO:0000166">
    <property type="term" value="F:nucleotide binding"/>
    <property type="evidence" value="ECO:0007669"/>
    <property type="project" value="InterPro"/>
</dbReference>
<dbReference type="STRING" id="1821621.A8C75_11170"/>
<dbReference type="Pfam" id="PF22725">
    <property type="entry name" value="GFO_IDH_MocA_C3"/>
    <property type="match status" value="1"/>
</dbReference>
<name>A0A1A9EZN7_9GAMM</name>
<dbReference type="InterPro" id="IPR000683">
    <property type="entry name" value="Gfo/Idh/MocA-like_OxRdtase_N"/>
</dbReference>
<reference evidence="6" key="1">
    <citation type="submission" date="2016-05" db="EMBL/GenBank/DDBJ databases">
        <authorList>
            <person name="Baek K."/>
            <person name="Yang S.-J."/>
        </authorList>
    </citation>
    <scope>NUCLEOTIDE SEQUENCE [LARGE SCALE GENOMIC DNA]</scope>
    <source>
        <strain evidence="6">ST58-10</strain>
    </source>
</reference>